<keyword evidence="6" id="KW-1185">Reference proteome</keyword>
<evidence type="ECO:0000259" key="4">
    <source>
        <dbReference type="PROSITE" id="PS50801"/>
    </source>
</evidence>
<dbReference type="EMBL" id="NRSG01000183">
    <property type="protein sequence ID" value="MBK1660488.1"/>
    <property type="molecule type" value="Genomic_DNA"/>
</dbReference>
<dbReference type="PANTHER" id="PTHR33495">
    <property type="entry name" value="ANTI-SIGMA FACTOR ANTAGONIST TM_1081-RELATED-RELATED"/>
    <property type="match status" value="1"/>
</dbReference>
<feature type="domain" description="STAS" evidence="4">
    <location>
        <begin position="49"/>
        <end position="158"/>
    </location>
</feature>
<dbReference type="Proteomes" id="UP000697995">
    <property type="component" value="Unassembled WGS sequence"/>
</dbReference>
<evidence type="ECO:0000256" key="3">
    <source>
        <dbReference type="SAM" id="MobiDB-lite"/>
    </source>
</evidence>
<sequence length="159" mass="16693">MRASAIGRRRSPTTIPPMPSAAPATTAAWCWRGWARSRGATPRAARPAMQIETRKVYDVLVVDIAGRLDSRSAGEGGDRLAAIAQGPDRKVVLNLAAMEYVSSAGLRALLRCAKLLQAHGGALRLCAANAMVADVLESSGFNSLLQVHAAEKDAVAAFG</sequence>
<organism evidence="5 6">
    <name type="scientific">Paracraurococcus ruber</name>
    <dbReference type="NCBI Taxonomy" id="77675"/>
    <lineage>
        <taxon>Bacteria</taxon>
        <taxon>Pseudomonadati</taxon>
        <taxon>Pseudomonadota</taxon>
        <taxon>Alphaproteobacteria</taxon>
        <taxon>Acetobacterales</taxon>
        <taxon>Roseomonadaceae</taxon>
        <taxon>Paracraurococcus</taxon>
    </lineage>
</organism>
<gene>
    <name evidence="5" type="ORF">CKO45_19885</name>
</gene>
<accession>A0ABS1D110</accession>
<dbReference type="CDD" id="cd07043">
    <property type="entry name" value="STAS_anti-anti-sigma_factors"/>
    <property type="match status" value="1"/>
</dbReference>
<dbReference type="Pfam" id="PF01740">
    <property type="entry name" value="STAS"/>
    <property type="match status" value="1"/>
</dbReference>
<evidence type="ECO:0000256" key="1">
    <source>
        <dbReference type="ARBA" id="ARBA00009013"/>
    </source>
</evidence>
<name>A0ABS1D110_9PROT</name>
<reference evidence="5 6" key="1">
    <citation type="journal article" date="2020" name="Microorganisms">
        <title>Osmotic Adaptation and Compatible Solute Biosynthesis of Phototrophic Bacteria as Revealed from Genome Analyses.</title>
        <authorList>
            <person name="Imhoff J.F."/>
            <person name="Rahn T."/>
            <person name="Kunzel S."/>
            <person name="Keller A."/>
            <person name="Neulinger S.C."/>
        </authorList>
    </citation>
    <scope>NUCLEOTIDE SEQUENCE [LARGE SCALE GENOMIC DNA]</scope>
    <source>
        <strain evidence="5 6">DSM 15382</strain>
    </source>
</reference>
<evidence type="ECO:0000256" key="2">
    <source>
        <dbReference type="RuleBase" id="RU003749"/>
    </source>
</evidence>
<feature type="region of interest" description="Disordered" evidence="3">
    <location>
        <begin position="1"/>
        <end position="22"/>
    </location>
</feature>
<dbReference type="InterPro" id="IPR036513">
    <property type="entry name" value="STAS_dom_sf"/>
</dbReference>
<dbReference type="NCBIfam" id="TIGR00377">
    <property type="entry name" value="ant_ant_sig"/>
    <property type="match status" value="1"/>
</dbReference>
<dbReference type="InterPro" id="IPR002645">
    <property type="entry name" value="STAS_dom"/>
</dbReference>
<dbReference type="PROSITE" id="PS50801">
    <property type="entry name" value="STAS"/>
    <property type="match status" value="1"/>
</dbReference>
<dbReference type="SUPFAM" id="SSF52091">
    <property type="entry name" value="SpoIIaa-like"/>
    <property type="match status" value="1"/>
</dbReference>
<comment type="caution">
    <text evidence="5">The sequence shown here is derived from an EMBL/GenBank/DDBJ whole genome shotgun (WGS) entry which is preliminary data.</text>
</comment>
<dbReference type="InterPro" id="IPR003658">
    <property type="entry name" value="Anti-sigma_ant"/>
</dbReference>
<protein>
    <recommendedName>
        <fullName evidence="2">Anti-sigma factor antagonist</fullName>
    </recommendedName>
</protein>
<proteinExistence type="inferred from homology"/>
<comment type="similarity">
    <text evidence="1 2">Belongs to the anti-sigma-factor antagonist family.</text>
</comment>
<evidence type="ECO:0000313" key="6">
    <source>
        <dbReference type="Proteomes" id="UP000697995"/>
    </source>
</evidence>
<dbReference type="Gene3D" id="3.30.750.24">
    <property type="entry name" value="STAS domain"/>
    <property type="match status" value="1"/>
</dbReference>
<evidence type="ECO:0000313" key="5">
    <source>
        <dbReference type="EMBL" id="MBK1660488.1"/>
    </source>
</evidence>